<dbReference type="InterPro" id="IPR021314">
    <property type="entry name" value="DUF2911"/>
</dbReference>
<name>A0ABV9P3M8_9FLAO</name>
<keyword evidence="3" id="KW-1185">Reference proteome</keyword>
<keyword evidence="1" id="KW-0732">Signal</keyword>
<organism evidence="2 3">
    <name type="scientific">Flavobacterium ponti</name>
    <dbReference type="NCBI Taxonomy" id="665133"/>
    <lineage>
        <taxon>Bacteria</taxon>
        <taxon>Pseudomonadati</taxon>
        <taxon>Bacteroidota</taxon>
        <taxon>Flavobacteriia</taxon>
        <taxon>Flavobacteriales</taxon>
        <taxon>Flavobacteriaceae</taxon>
        <taxon>Flavobacterium</taxon>
    </lineage>
</organism>
<evidence type="ECO:0000256" key="1">
    <source>
        <dbReference type="SAM" id="SignalP"/>
    </source>
</evidence>
<dbReference type="Pfam" id="PF11138">
    <property type="entry name" value="DUF2911"/>
    <property type="match status" value="1"/>
</dbReference>
<dbReference type="RefSeq" id="WP_379738538.1">
    <property type="nucleotide sequence ID" value="NZ_JBHSGW010000002.1"/>
</dbReference>
<protein>
    <submittedName>
        <fullName evidence="2">DUF2911 domain-containing protein</fullName>
    </submittedName>
</protein>
<proteinExistence type="predicted"/>
<feature type="signal peptide" evidence="1">
    <location>
        <begin position="1"/>
        <end position="19"/>
    </location>
</feature>
<gene>
    <name evidence="2" type="ORF">ACFO3U_04505</name>
</gene>
<sequence length="285" mass="31304">MKKLLIAAIFAFSSIVATAQVKTPQASPSSKVEQVVGLTTIEVNYSRPSAKGRTVFGELVPYGSNWRTGANANTTVTFNENVKVEGKDLAKGTYALYTTPKADSWDVIFYKNTDNWGLPEKWNDSDVAVKVSVKPESTNRHIETFTISINNITNDNATLNLEWEKTIVPVKIEVPTKEVAITSIENALAGPKAGDYFSASQYFYQSGGDMNKALTWVNKAIEMATAGGKEAPFWYLRQKSLIQAKLNDKKGAIETAKLSLAAAIKAGNKDYEKMNNDSIAEWSKK</sequence>
<feature type="chain" id="PRO_5045770715" evidence="1">
    <location>
        <begin position="20"/>
        <end position="285"/>
    </location>
</feature>
<dbReference type="EMBL" id="JBHSGW010000002">
    <property type="protein sequence ID" value="MFC4739246.1"/>
    <property type="molecule type" value="Genomic_DNA"/>
</dbReference>
<accession>A0ABV9P3M8</accession>
<dbReference type="Proteomes" id="UP001595885">
    <property type="component" value="Unassembled WGS sequence"/>
</dbReference>
<comment type="caution">
    <text evidence="2">The sequence shown here is derived from an EMBL/GenBank/DDBJ whole genome shotgun (WGS) entry which is preliminary data.</text>
</comment>
<evidence type="ECO:0000313" key="2">
    <source>
        <dbReference type="EMBL" id="MFC4739246.1"/>
    </source>
</evidence>
<evidence type="ECO:0000313" key="3">
    <source>
        <dbReference type="Proteomes" id="UP001595885"/>
    </source>
</evidence>
<reference evidence="3" key="1">
    <citation type="journal article" date="2019" name="Int. J. Syst. Evol. Microbiol.">
        <title>The Global Catalogue of Microorganisms (GCM) 10K type strain sequencing project: providing services to taxonomists for standard genome sequencing and annotation.</title>
        <authorList>
            <consortium name="The Broad Institute Genomics Platform"/>
            <consortium name="The Broad Institute Genome Sequencing Center for Infectious Disease"/>
            <person name="Wu L."/>
            <person name="Ma J."/>
        </authorList>
    </citation>
    <scope>NUCLEOTIDE SEQUENCE [LARGE SCALE GENOMIC DNA]</scope>
    <source>
        <strain evidence="3">CCUG 50349</strain>
    </source>
</reference>